<dbReference type="AlphaFoldDB" id="A0A395SST9"/>
<gene>
    <name evidence="1" type="ORF">FSPOR_732</name>
</gene>
<reference evidence="1 2" key="1">
    <citation type="journal article" date="2018" name="PLoS Pathog.">
        <title>Evolution of structural diversity of trichothecenes, a family of toxins produced by plant pathogenic and entomopathogenic fungi.</title>
        <authorList>
            <person name="Proctor R.H."/>
            <person name="McCormick S.P."/>
            <person name="Kim H.S."/>
            <person name="Cardoza R.E."/>
            <person name="Stanley A.M."/>
            <person name="Lindo L."/>
            <person name="Kelly A."/>
            <person name="Brown D.W."/>
            <person name="Lee T."/>
            <person name="Vaughan M.M."/>
            <person name="Alexander N.J."/>
            <person name="Busman M."/>
            <person name="Gutierrez S."/>
        </authorList>
    </citation>
    <scope>NUCLEOTIDE SEQUENCE [LARGE SCALE GENOMIC DNA]</scope>
    <source>
        <strain evidence="1 2">NRRL 3299</strain>
    </source>
</reference>
<organism evidence="1 2">
    <name type="scientific">Fusarium sporotrichioides</name>
    <dbReference type="NCBI Taxonomy" id="5514"/>
    <lineage>
        <taxon>Eukaryota</taxon>
        <taxon>Fungi</taxon>
        <taxon>Dikarya</taxon>
        <taxon>Ascomycota</taxon>
        <taxon>Pezizomycotina</taxon>
        <taxon>Sordariomycetes</taxon>
        <taxon>Hypocreomycetidae</taxon>
        <taxon>Hypocreales</taxon>
        <taxon>Nectriaceae</taxon>
        <taxon>Fusarium</taxon>
    </lineage>
</organism>
<evidence type="ECO:0000313" key="2">
    <source>
        <dbReference type="Proteomes" id="UP000266152"/>
    </source>
</evidence>
<evidence type="ECO:0000313" key="1">
    <source>
        <dbReference type="EMBL" id="RGP75376.1"/>
    </source>
</evidence>
<sequence length="158" mass="17418">MSLWWQKSLNQKSPEISAIKQHLVLDGEEGETVDSRVFRSLEAEHALLGGNWLDDMAGGGEQLASQADIIDAFGEEAANELCFNPDNGMVQDRLGKLAEYTTTGVSTTLSEASPSTGPFEDAEQQRLKLKLPAPSYPLAKELKLFREILLKRAHIAYN</sequence>
<comment type="caution">
    <text evidence="1">The sequence shown here is derived from an EMBL/GenBank/DDBJ whole genome shotgun (WGS) entry which is preliminary data.</text>
</comment>
<dbReference type="Proteomes" id="UP000266152">
    <property type="component" value="Unassembled WGS sequence"/>
</dbReference>
<accession>A0A395SST9</accession>
<proteinExistence type="predicted"/>
<name>A0A395SST9_FUSSP</name>
<dbReference type="EMBL" id="PXOF01000015">
    <property type="protein sequence ID" value="RGP75376.1"/>
    <property type="molecule type" value="Genomic_DNA"/>
</dbReference>
<keyword evidence="2" id="KW-1185">Reference proteome</keyword>
<protein>
    <submittedName>
        <fullName evidence="1">Uncharacterized protein</fullName>
    </submittedName>
</protein>